<organism evidence="1 2">
    <name type="scientific">Pseudomonas fildesensis</name>
    <dbReference type="NCBI Taxonomy" id="1674920"/>
    <lineage>
        <taxon>Bacteria</taxon>
        <taxon>Pseudomonadati</taxon>
        <taxon>Pseudomonadota</taxon>
        <taxon>Gammaproteobacteria</taxon>
        <taxon>Pseudomonadales</taxon>
        <taxon>Pseudomonadaceae</taxon>
        <taxon>Pseudomonas</taxon>
    </lineage>
</organism>
<evidence type="ECO:0000313" key="1">
    <source>
        <dbReference type="EMBL" id="KMT52975.1"/>
    </source>
</evidence>
<protein>
    <recommendedName>
        <fullName evidence="3">Peptidase C58 YopT-type domain-containing protein</fullName>
    </recommendedName>
</protein>
<dbReference type="STRING" id="1674920.ACR52_24985"/>
<dbReference type="PATRIC" id="fig|1674920.3.peg.3424"/>
<dbReference type="AlphaFoldDB" id="A0A0J8FRX0"/>
<dbReference type="Proteomes" id="UP000037551">
    <property type="component" value="Unassembled WGS sequence"/>
</dbReference>
<gene>
    <name evidence="1" type="ORF">ACR52_24985</name>
</gene>
<dbReference type="OrthoDB" id="6740126at2"/>
<evidence type="ECO:0008006" key="3">
    <source>
        <dbReference type="Google" id="ProtNLM"/>
    </source>
</evidence>
<accession>A0A0J8FRX0</accession>
<name>A0A0J8FRX0_9PSED</name>
<sequence length="1083" mass="116634">MAIHPDSLYYAGAGGNATLESFISSLGLYVPTDPFALTSLSDAVIARSQEHPLGNQGGALSWPVPLSADEQRRLKLMTMNYADPLGNKAMVMQTKGLLLEFLRHRTPLSPDVLKDPANALNGLISSPEAQLMGKALQEQMQGVATDSSGMDYLLAALALQLDPESITAPSRNTVAGFDLASNKHWGKPASEVVDALGKHLVKQGKTSPELAGAGTHLLLAARAPVFLIKDIPGSVTYGSPAWVNLAVAAATIDAQTPGKVANMTFAQVMLEAESASLADPSVTATVQREALIDWGVANGVLGKKNDREYTADELTTLVTTFNDRKSLMTSASQALDKDIPSRREMALAELKKRFPGQEALFEEKLIHVSRDVGTAPNVKYRTVEVGPHSLLDIAMMDLAGTDLVYISSDSRVPLEALNANPRFGVAKPFEAQFNSVIEEKKDAIGTYITHLVSQLPWEDQKKFHYGKMTFYQNHSHTLGTGFLGKTHHPKGEELLVSIEHNGVTSPYKISFNDGGITPVPKWMAAPRSRREANVVHETKVFVPKNGKANLENEQTPPSGGRLDSFTSDRVKHIADAFVEHVNLDDPALKQQARGLTTADKNHGRADVVSDFILDLIPFRSAINNFIKGNVGDGLLDLGLDIFGFLTAGAATAGKVVKIAGTAVSAASKVARAAKAIGMATFSTLNPLGGLGDLAVGGAKFVGKGFNKATEWINTLRAASGNSDLLKAISQEHGTALIGSFKAGERNIDGVAVLKNDQWYHYDPVLKQPYGSPIRDFKPIGAPRPLVNGGTNTIYGSLQMGLRNAQTPKNINDFNRGVSRGSTQDLPGYSSNMSADELRTLASKNALTPEQMGILARELKALEIQNAQYASRVLYNDVYVPGVKVTPVSQLDYLAHVDLSSKGECAGLSNLMALAIHSGKDDIFMQNLYRAARNPTDADAAEFIQELNNLQRAVGQKTTFHMGKPSIKKDHQSIIDDLTNSSTSKTLRIGTKDHGMIAGITVEPGKTEWFFYEPNSGMVKFDTLASMQNGMEKVLNSGGIAANLNAYGSKRGAREYYVSEFSPNDLKAANVYTLELADMINNPL</sequence>
<proteinExistence type="predicted"/>
<dbReference type="CDD" id="cd20495">
    <property type="entry name" value="C58_PaToxP-like"/>
    <property type="match status" value="1"/>
</dbReference>
<keyword evidence="2" id="KW-1185">Reference proteome</keyword>
<evidence type="ECO:0000313" key="2">
    <source>
        <dbReference type="Proteomes" id="UP000037551"/>
    </source>
</evidence>
<comment type="caution">
    <text evidence="1">The sequence shown here is derived from an EMBL/GenBank/DDBJ whole genome shotgun (WGS) entry which is preliminary data.</text>
</comment>
<dbReference type="EMBL" id="LFMW01000021">
    <property type="protein sequence ID" value="KMT52975.1"/>
    <property type="molecule type" value="Genomic_DNA"/>
</dbReference>
<reference evidence="1 2" key="1">
    <citation type="submission" date="2015-06" db="EMBL/GenBank/DDBJ databases">
        <title>Draft genome sequence of an Antarctic Pseudomonas sp. strain KG01 with full potential for biotechnological applications.</title>
        <authorList>
            <person name="Pavlov M.S."/>
            <person name="Lira F."/>
            <person name="Martinez J.L."/>
            <person name="Marshall S.H."/>
        </authorList>
    </citation>
    <scope>NUCLEOTIDE SEQUENCE [LARGE SCALE GENOMIC DNA]</scope>
    <source>
        <strain evidence="1 2">KG01</strain>
    </source>
</reference>